<accession>A0ABW2TFS4</accession>
<name>A0ABW2TFS4_9ACTN</name>
<organism evidence="1 2">
    <name type="scientific">Streptosporangium amethystogenes subsp. fukuiense</name>
    <dbReference type="NCBI Taxonomy" id="698418"/>
    <lineage>
        <taxon>Bacteria</taxon>
        <taxon>Bacillati</taxon>
        <taxon>Actinomycetota</taxon>
        <taxon>Actinomycetes</taxon>
        <taxon>Streptosporangiales</taxon>
        <taxon>Streptosporangiaceae</taxon>
        <taxon>Streptosporangium</taxon>
    </lineage>
</organism>
<protein>
    <submittedName>
        <fullName evidence="1">ALQxL family class IV lanthipeptide</fullName>
    </submittedName>
</protein>
<evidence type="ECO:0000313" key="2">
    <source>
        <dbReference type="Proteomes" id="UP001596514"/>
    </source>
</evidence>
<dbReference type="EMBL" id="JBHTEE010000001">
    <property type="protein sequence ID" value="MFC7607177.1"/>
    <property type="molecule type" value="Genomic_DNA"/>
</dbReference>
<proteinExistence type="predicted"/>
<reference evidence="2" key="1">
    <citation type="journal article" date="2019" name="Int. J. Syst. Evol. Microbiol.">
        <title>The Global Catalogue of Microorganisms (GCM) 10K type strain sequencing project: providing services to taxonomists for standard genome sequencing and annotation.</title>
        <authorList>
            <consortium name="The Broad Institute Genomics Platform"/>
            <consortium name="The Broad Institute Genome Sequencing Center for Infectious Disease"/>
            <person name="Wu L."/>
            <person name="Ma J."/>
        </authorList>
    </citation>
    <scope>NUCLEOTIDE SEQUENCE [LARGE SCALE GENOMIC DNA]</scope>
    <source>
        <strain evidence="2">JCM 10083</strain>
    </source>
</reference>
<dbReference type="RefSeq" id="WP_343967042.1">
    <property type="nucleotide sequence ID" value="NZ_BAAAGK010000051.1"/>
</dbReference>
<comment type="caution">
    <text evidence="1">The sequence shown here is derived from an EMBL/GenBank/DDBJ whole genome shotgun (WGS) entry which is preliminary data.</text>
</comment>
<sequence>MELDITALDLLPAAQETRLYPCGCTCTLPSFITGIAAL</sequence>
<gene>
    <name evidence="1" type="ORF">ACFQVD_44520</name>
</gene>
<dbReference type="Proteomes" id="UP001596514">
    <property type="component" value="Unassembled WGS sequence"/>
</dbReference>
<keyword evidence="2" id="KW-1185">Reference proteome</keyword>
<dbReference type="NCBIfam" id="NF038157">
    <property type="entry name" value="lanti_ALQxL"/>
    <property type="match status" value="1"/>
</dbReference>
<evidence type="ECO:0000313" key="1">
    <source>
        <dbReference type="EMBL" id="MFC7607177.1"/>
    </source>
</evidence>